<keyword evidence="1" id="KW-1133">Transmembrane helix</keyword>
<dbReference type="Proteomes" id="UP000220969">
    <property type="component" value="Unassembled WGS sequence"/>
</dbReference>
<protein>
    <submittedName>
        <fullName evidence="2">Uncharacterized protein</fullName>
    </submittedName>
</protein>
<gene>
    <name evidence="2" type="ORF">CN678_14360</name>
</gene>
<sequence>MVDFSKVAVGFSATDLIGSAMSIVTQFKEFILVGLAVAFAPKLFGLARAALAARSGKKA</sequence>
<dbReference type="AlphaFoldDB" id="A0AB73RVJ5"/>
<name>A0AB73RVJ5_9BACI</name>
<feature type="transmembrane region" description="Helical" evidence="1">
    <location>
        <begin position="30"/>
        <end position="51"/>
    </location>
</feature>
<evidence type="ECO:0000256" key="1">
    <source>
        <dbReference type="SAM" id="Phobius"/>
    </source>
</evidence>
<accession>A0AB73RVJ5</accession>
<reference evidence="2" key="1">
    <citation type="submission" date="2017-09" db="EMBL/GenBank/DDBJ databases">
        <title>Large-scale bioinformatics analysis of Bacillus genomes uncovers conserved roles of natural products in bacterial physiology.</title>
        <authorList>
            <consortium name="Agbiome Team Llc"/>
            <person name="Bleich R.M."/>
            <person name="Kirk G.J."/>
            <person name="Santa Maria K.C."/>
            <person name="Allen S.E."/>
            <person name="Farag S."/>
            <person name="Shank E.A."/>
            <person name="Bowers A."/>
        </authorList>
    </citation>
    <scope>NUCLEOTIDE SEQUENCE</scope>
    <source>
        <strain evidence="2">AFS005430</strain>
    </source>
</reference>
<proteinExistence type="predicted"/>
<keyword evidence="1" id="KW-0812">Transmembrane</keyword>
<dbReference type="EMBL" id="NUEH01000031">
    <property type="protein sequence ID" value="PEI85891.1"/>
    <property type="molecule type" value="Genomic_DNA"/>
</dbReference>
<organism evidence="2">
    <name type="scientific">Bacillus toyonensis</name>
    <dbReference type="NCBI Taxonomy" id="155322"/>
    <lineage>
        <taxon>Bacteria</taxon>
        <taxon>Bacillati</taxon>
        <taxon>Bacillota</taxon>
        <taxon>Bacilli</taxon>
        <taxon>Bacillales</taxon>
        <taxon>Bacillaceae</taxon>
        <taxon>Bacillus</taxon>
        <taxon>Bacillus cereus group</taxon>
    </lineage>
</organism>
<comment type="caution">
    <text evidence="2">The sequence shown here is derived from an EMBL/GenBank/DDBJ whole genome shotgun (WGS) entry which is preliminary data.</text>
</comment>
<dbReference type="RefSeq" id="WP_098164542.1">
    <property type="nucleotide sequence ID" value="NZ_NUEH01000031.1"/>
</dbReference>
<keyword evidence="1" id="KW-0472">Membrane</keyword>
<evidence type="ECO:0000313" key="2">
    <source>
        <dbReference type="EMBL" id="PEI85891.1"/>
    </source>
</evidence>